<comment type="caution">
    <text evidence="1">The sequence shown here is derived from an EMBL/GenBank/DDBJ whole genome shotgun (WGS) entry which is preliminary data.</text>
</comment>
<dbReference type="RefSeq" id="WP_147848647.1">
    <property type="nucleotide sequence ID" value="NZ_VDUZ01000022.1"/>
</dbReference>
<gene>
    <name evidence="1" type="ORF">FHP25_19565</name>
</gene>
<accession>A0A5C8PJ62</accession>
<proteinExistence type="predicted"/>
<dbReference type="Proteomes" id="UP000321638">
    <property type="component" value="Unassembled WGS sequence"/>
</dbReference>
<evidence type="ECO:0000313" key="1">
    <source>
        <dbReference type="EMBL" id="TXL73852.1"/>
    </source>
</evidence>
<keyword evidence="2" id="KW-1185">Reference proteome</keyword>
<evidence type="ECO:0008006" key="3">
    <source>
        <dbReference type="Google" id="ProtNLM"/>
    </source>
</evidence>
<organism evidence="1 2">
    <name type="scientific">Vineibacter terrae</name>
    <dbReference type="NCBI Taxonomy" id="2586908"/>
    <lineage>
        <taxon>Bacteria</taxon>
        <taxon>Pseudomonadati</taxon>
        <taxon>Pseudomonadota</taxon>
        <taxon>Alphaproteobacteria</taxon>
        <taxon>Hyphomicrobiales</taxon>
        <taxon>Vineibacter</taxon>
    </lineage>
</organism>
<name>A0A5C8PJ62_9HYPH</name>
<evidence type="ECO:0000313" key="2">
    <source>
        <dbReference type="Proteomes" id="UP000321638"/>
    </source>
</evidence>
<dbReference type="EMBL" id="VDUZ01000022">
    <property type="protein sequence ID" value="TXL73852.1"/>
    <property type="molecule type" value="Genomic_DNA"/>
</dbReference>
<protein>
    <recommendedName>
        <fullName evidence="3">DUF1902 domain-containing protein</fullName>
    </recommendedName>
</protein>
<dbReference type="AlphaFoldDB" id="A0A5C8PJ62"/>
<sequence length="103" mass="11554">MTLTKTRKAPASTVTVDYRIVDGWHVFTSDQVKGLYVAHEDCRTAYDAVAPAIEALLTENEKVEVKVQPGTTVDRFLAYLKTRVLNLPLRPGRRDFVVIAAHK</sequence>
<reference evidence="1 2" key="1">
    <citation type="submission" date="2019-06" db="EMBL/GenBank/DDBJ databases">
        <title>New taxonomy in bacterial strain CC-CFT640, isolated from vineyard.</title>
        <authorList>
            <person name="Lin S.-Y."/>
            <person name="Tsai C.-F."/>
            <person name="Young C.-C."/>
        </authorList>
    </citation>
    <scope>NUCLEOTIDE SEQUENCE [LARGE SCALE GENOMIC DNA]</scope>
    <source>
        <strain evidence="1 2">CC-CFT640</strain>
    </source>
</reference>